<proteinExistence type="predicted"/>
<feature type="region of interest" description="Disordered" evidence="1">
    <location>
        <begin position="1273"/>
        <end position="1313"/>
    </location>
</feature>
<feature type="compositionally biased region" description="Low complexity" evidence="1">
    <location>
        <begin position="1278"/>
        <end position="1289"/>
    </location>
</feature>
<feature type="compositionally biased region" description="Polar residues" evidence="1">
    <location>
        <begin position="177"/>
        <end position="194"/>
    </location>
</feature>
<feature type="compositionally biased region" description="Low complexity" evidence="1">
    <location>
        <begin position="256"/>
        <end position="285"/>
    </location>
</feature>
<dbReference type="EMBL" id="BDSA01000004">
    <property type="protein sequence ID" value="GBE62107.1"/>
    <property type="molecule type" value="Genomic_DNA"/>
</dbReference>
<dbReference type="Proteomes" id="UP000236319">
    <property type="component" value="Unassembled WGS sequence"/>
</dbReference>
<dbReference type="GeneID" id="39875877"/>
<keyword evidence="3" id="KW-1185">Reference proteome</keyword>
<accession>A0A2H6KGK4</accession>
<feature type="compositionally biased region" description="Low complexity" evidence="1">
    <location>
        <begin position="225"/>
        <end position="234"/>
    </location>
</feature>
<feature type="region of interest" description="Disordered" evidence="1">
    <location>
        <begin position="500"/>
        <end position="522"/>
    </location>
</feature>
<dbReference type="GO" id="GO:0051301">
    <property type="term" value="P:cell division"/>
    <property type="evidence" value="ECO:0007669"/>
    <property type="project" value="UniProtKB-KW"/>
</dbReference>
<evidence type="ECO:0000313" key="3">
    <source>
        <dbReference type="Proteomes" id="UP000236319"/>
    </source>
</evidence>
<reference evidence="2 3" key="1">
    <citation type="journal article" date="2017" name="BMC Genomics">
        <title>Whole-genome assembly of Babesia ovata and comparative genomics between closely related pathogens.</title>
        <authorList>
            <person name="Yamagishi J."/>
            <person name="Asada M."/>
            <person name="Hakimi H."/>
            <person name="Tanaka T.Q."/>
            <person name="Sugimoto C."/>
            <person name="Kawazu S."/>
        </authorList>
    </citation>
    <scope>NUCLEOTIDE SEQUENCE [LARGE SCALE GENOMIC DNA]</scope>
    <source>
        <strain evidence="2 3">Miyake</strain>
    </source>
</reference>
<feature type="region of interest" description="Disordered" evidence="1">
    <location>
        <begin position="112"/>
        <end position="300"/>
    </location>
</feature>
<feature type="compositionally biased region" description="Low complexity" evidence="1">
    <location>
        <begin position="23"/>
        <end position="34"/>
    </location>
</feature>
<dbReference type="RefSeq" id="XP_028868350.1">
    <property type="nucleotide sequence ID" value="XM_029012517.1"/>
</dbReference>
<feature type="region of interest" description="Disordered" evidence="1">
    <location>
        <begin position="442"/>
        <end position="466"/>
    </location>
</feature>
<keyword evidence="2" id="KW-0131">Cell cycle</keyword>
<dbReference type="VEuPathDB" id="PiroplasmaDB:BOVATA_036000"/>
<evidence type="ECO:0000256" key="1">
    <source>
        <dbReference type="SAM" id="MobiDB-lite"/>
    </source>
</evidence>
<feature type="compositionally biased region" description="Basic and acidic residues" evidence="1">
    <location>
        <begin position="452"/>
        <end position="466"/>
    </location>
</feature>
<keyword evidence="2" id="KW-0132">Cell division</keyword>
<evidence type="ECO:0000313" key="2">
    <source>
        <dbReference type="EMBL" id="GBE62107.1"/>
    </source>
</evidence>
<name>A0A2H6KGK4_9APIC</name>
<protein>
    <submittedName>
        <fullName evidence="2">Cell division control protein 42, putative</fullName>
    </submittedName>
</protein>
<organism evidence="2 3">
    <name type="scientific">Babesia ovata</name>
    <dbReference type="NCBI Taxonomy" id="189622"/>
    <lineage>
        <taxon>Eukaryota</taxon>
        <taxon>Sar</taxon>
        <taxon>Alveolata</taxon>
        <taxon>Apicomplexa</taxon>
        <taxon>Aconoidasida</taxon>
        <taxon>Piroplasmida</taxon>
        <taxon>Babesiidae</taxon>
        <taxon>Babesia</taxon>
    </lineage>
</organism>
<dbReference type="OrthoDB" id="366453at2759"/>
<feature type="compositionally biased region" description="Low complexity" evidence="1">
    <location>
        <begin position="146"/>
        <end position="162"/>
    </location>
</feature>
<comment type="caution">
    <text evidence="2">The sequence shown here is derived from an EMBL/GenBank/DDBJ whole genome shotgun (WGS) entry which is preliminary data.</text>
</comment>
<sequence length="1538" mass="167453">MEAEGRSSGVGNGHHDDLPKQSPPRSQLPSPSHSFIEAAGAGKSRSYAPIISSKDGTNGPVVLVKAGSAEMPSEYIDIRIPSPSLLRMINTEPVVDIGHICLDENGSESLLVDPISTGTPTRMRQSLTDQVRSGGKCSDQAPPRNSISPTSSASSQQLTTAPGLGTPISANMVHSADAQSIQTPHRTPESSPSSREFHNAFSVSVDKVPEGPMSPPSHRRLDRNPPSSVLSSVSAPGGYFNVYRSNSTPDNRDHNSGSSFSVSLSVRSGESSTTGASSGTLSTMTPSSEESLVIESPPNSDIGSHIIQHSMAPVVRRISGNTMSREVAPRDTPRNHADQAAQFPQQFHSYSQREVGAEDSLGNNFFSPTHRMSNSGGLNGLSFTDAPPRQSTGRAPGSNVVDGVSTGRTIVSPLIHRELLATLGEELRNVCPLSGIGGGGRLSEPSGILSHRSADEGRSPPHRGSEMARIRQDNIERYIASGNFFEDEGHLIAATNGERRHHEITTRTGRRSSGDENASAPPRVRLSNTEEMGDGLIVKLGGEAEHAVDDEEEGSIFLIPDNFNLYAASFGDPVVKSSSVNLDDDVQMYTARGQESEDDQPYTGSETLNFTFSYSDAPAVIQSQEESNSSGSSPYGIGALSFSASRDLPYEAAVSGQGPPGTLAPSAAIQIEDLQSNNAFSAVDKNIESYDAPMEGMTFSDRVQLFVARRASEHGPDSLNQTDSKRNSVGEINLDEDYIKAKTNIMTSIEYESAEEIACGATTSSPSNLGTPENSNVVETMPVYTAFQESVTRPDISNMGTLMPLITENERLELERSQHPLSPPRAPEGLMHTDDAINKLYSVIPSTYSTKVVATTGMQYIPGVEMVAENAIPVPYPSQHAPLPGNTGTLHMRNFYTNLVGEKSRLHSDTVPPYDVQPMPSRAYEPLNNSKRIKLSDMSPRSFNNGSVQMGANNPIVMPEAAKLVNDAHKRVRVVIGAKLCEDGYNFPTDTNGRLAYNVTGSSVYPGVNTLPSSLIRPTSQNREVREGARQMLSEVVQKLKNINAAKEKIRQSCLLATKHSPMLVKANEVYCSVAKECRQLTKSIQQRQEYIELQKKLIDFKTKQLNHIRQRVGTLKQRIKVREANAPKLQHMEHLIETLRNIYAATGIRVVPLDAGSKNIRWVFAIFFNADPNTRRYIRSFKASWHNDLVRAADQLIEGAVNKPLVYHRIKAEQRFNPEINMVVCMKTTDRGVGRGNLPSSMRSVLRCGDESSPDVEAIRTPYHRAHVPAFRSDEWSSSSPGSSTTPSVTRGIFKPHSLGAESTHSSTSDADTLETEDTAIEFPQGTSHITVCPVNWDELVDVEDVSRGLRVVFTAPRFKTGGGSDKVWEQVLARLLEAANKRMHQLISRLMTRNADESHPITLIALIREIMDYGSALSARIRVVQRELLQLLTSTCGGKFATNGDIVTIEVVLTPQMPKRPSLLCSVDVDAYDLLQKGSYARAARNIRFRAIPRGYESLLRDINAAMSAADRNRSIYDFIVGACAQAGHMLYKHGN</sequence>
<feature type="compositionally biased region" description="Polar residues" evidence="1">
    <location>
        <begin position="116"/>
        <end position="131"/>
    </location>
</feature>
<feature type="compositionally biased region" description="Polar residues" evidence="1">
    <location>
        <begin position="1302"/>
        <end position="1312"/>
    </location>
</feature>
<feature type="region of interest" description="Disordered" evidence="1">
    <location>
        <begin position="1"/>
        <end position="43"/>
    </location>
</feature>
<gene>
    <name evidence="2" type="ORF">BOVATA_036000</name>
</gene>